<name>A0A8B6EVX4_MYTGA</name>
<feature type="non-terminal residue" evidence="1">
    <location>
        <position position="72"/>
    </location>
</feature>
<evidence type="ECO:0000313" key="2">
    <source>
        <dbReference type="Proteomes" id="UP000596742"/>
    </source>
</evidence>
<sequence length="72" mass="7924">KSEKFLIIIPELGLSPVQGSIGKSKTALGLIECACMCDSEDFCDAIYYNQSSNRCTTVHNQTDNYSIQTELS</sequence>
<dbReference type="EMBL" id="UYJE01005737">
    <property type="protein sequence ID" value="VDI39881.1"/>
    <property type="molecule type" value="Genomic_DNA"/>
</dbReference>
<dbReference type="SUPFAM" id="SSF57414">
    <property type="entry name" value="Hairpin loop containing domain-like"/>
    <property type="match status" value="1"/>
</dbReference>
<gene>
    <name evidence="1" type="ORF">MGAL_10B073372</name>
</gene>
<organism evidence="1 2">
    <name type="scientific">Mytilus galloprovincialis</name>
    <name type="common">Mediterranean mussel</name>
    <dbReference type="NCBI Taxonomy" id="29158"/>
    <lineage>
        <taxon>Eukaryota</taxon>
        <taxon>Metazoa</taxon>
        <taxon>Spiralia</taxon>
        <taxon>Lophotrochozoa</taxon>
        <taxon>Mollusca</taxon>
        <taxon>Bivalvia</taxon>
        <taxon>Autobranchia</taxon>
        <taxon>Pteriomorphia</taxon>
        <taxon>Mytilida</taxon>
        <taxon>Mytiloidea</taxon>
        <taxon>Mytilidae</taxon>
        <taxon>Mytilinae</taxon>
        <taxon>Mytilus</taxon>
    </lineage>
</organism>
<proteinExistence type="predicted"/>
<feature type="non-terminal residue" evidence="1">
    <location>
        <position position="1"/>
    </location>
</feature>
<comment type="caution">
    <text evidence="1">The sequence shown here is derived from an EMBL/GenBank/DDBJ whole genome shotgun (WGS) entry which is preliminary data.</text>
</comment>
<evidence type="ECO:0008006" key="3">
    <source>
        <dbReference type="Google" id="ProtNLM"/>
    </source>
</evidence>
<accession>A0A8B6EVX4</accession>
<dbReference type="Proteomes" id="UP000596742">
    <property type="component" value="Unassembled WGS sequence"/>
</dbReference>
<protein>
    <recommendedName>
        <fullName evidence="3">Apple domain-containing protein</fullName>
    </recommendedName>
</protein>
<evidence type="ECO:0000313" key="1">
    <source>
        <dbReference type="EMBL" id="VDI39881.1"/>
    </source>
</evidence>
<keyword evidence="2" id="KW-1185">Reference proteome</keyword>
<reference evidence="1" key="1">
    <citation type="submission" date="2018-11" db="EMBL/GenBank/DDBJ databases">
        <authorList>
            <person name="Alioto T."/>
            <person name="Alioto T."/>
        </authorList>
    </citation>
    <scope>NUCLEOTIDE SEQUENCE</scope>
</reference>
<dbReference type="AlphaFoldDB" id="A0A8B6EVX4"/>